<proteinExistence type="predicted"/>
<dbReference type="InterPro" id="IPR017937">
    <property type="entry name" value="Thioredoxin_CS"/>
</dbReference>
<dbReference type="InterPro" id="IPR013766">
    <property type="entry name" value="Thioredoxin_domain"/>
</dbReference>
<name>A0A941F502_9BACT</name>
<organism evidence="3 4">
    <name type="scientific">Carboxylicivirga sediminis</name>
    <dbReference type="NCBI Taxonomy" id="2006564"/>
    <lineage>
        <taxon>Bacteria</taxon>
        <taxon>Pseudomonadati</taxon>
        <taxon>Bacteroidota</taxon>
        <taxon>Bacteroidia</taxon>
        <taxon>Marinilabiliales</taxon>
        <taxon>Marinilabiliaceae</taxon>
        <taxon>Carboxylicivirga</taxon>
    </lineage>
</organism>
<dbReference type="InterPro" id="IPR000866">
    <property type="entry name" value="AhpC/TSA"/>
</dbReference>
<evidence type="ECO:0000256" key="1">
    <source>
        <dbReference type="ARBA" id="ARBA00023284"/>
    </source>
</evidence>
<comment type="caution">
    <text evidence="3">The sequence shown here is derived from an EMBL/GenBank/DDBJ whole genome shotgun (WGS) entry which is preliminary data.</text>
</comment>
<dbReference type="RefSeq" id="WP_212191985.1">
    <property type="nucleotide sequence ID" value="NZ_JAGTAR010000025.1"/>
</dbReference>
<sequence length="187" mass="21956">MNRLLPLSISAIFSILLITSNVIARWQQSAIFRQYETIDEPLRCILEQDEFLADESNNRIYVINLWATWCPPCMKEIPHLNQLVDKYEEDGVLFLAINGEKEKDVVEWMDYQKNDFIYFHLHNQKQLMNYLFELNPNETHKTGQKPQHLPTNIIISNGELTFFNAGYSDEALVELEHALKKCLMTHP</sequence>
<dbReference type="CDD" id="cd02966">
    <property type="entry name" value="TlpA_like_family"/>
    <property type="match status" value="1"/>
</dbReference>
<keyword evidence="1" id="KW-0676">Redox-active center</keyword>
<dbReference type="Gene3D" id="3.40.30.10">
    <property type="entry name" value="Glutaredoxin"/>
    <property type="match status" value="1"/>
</dbReference>
<dbReference type="PROSITE" id="PS00194">
    <property type="entry name" value="THIOREDOXIN_1"/>
    <property type="match status" value="1"/>
</dbReference>
<dbReference type="SUPFAM" id="SSF52833">
    <property type="entry name" value="Thioredoxin-like"/>
    <property type="match status" value="1"/>
</dbReference>
<dbReference type="Proteomes" id="UP000679220">
    <property type="component" value="Unassembled WGS sequence"/>
</dbReference>
<dbReference type="InterPro" id="IPR050553">
    <property type="entry name" value="Thioredoxin_ResA/DsbE_sf"/>
</dbReference>
<dbReference type="InterPro" id="IPR036249">
    <property type="entry name" value="Thioredoxin-like_sf"/>
</dbReference>
<dbReference type="GO" id="GO:0016491">
    <property type="term" value="F:oxidoreductase activity"/>
    <property type="evidence" value="ECO:0007669"/>
    <property type="project" value="InterPro"/>
</dbReference>
<reference evidence="3" key="1">
    <citation type="journal article" date="2018" name="Int. J. Syst. Evol. Microbiol.">
        <title>Carboxylicivirga sediminis sp. nov., isolated from coastal sediment.</title>
        <authorList>
            <person name="Wang F.Q."/>
            <person name="Ren L.H."/>
            <person name="Zou R.J."/>
            <person name="Sun Y.Z."/>
            <person name="Liu X.J."/>
            <person name="Jiang F."/>
            <person name="Liu L.J."/>
        </authorList>
    </citation>
    <scope>NUCLEOTIDE SEQUENCE</scope>
    <source>
        <strain evidence="3">JR1</strain>
    </source>
</reference>
<dbReference type="Pfam" id="PF00578">
    <property type="entry name" value="AhpC-TSA"/>
    <property type="match status" value="1"/>
</dbReference>
<dbReference type="PANTHER" id="PTHR42852">
    <property type="entry name" value="THIOL:DISULFIDE INTERCHANGE PROTEIN DSBE"/>
    <property type="match status" value="1"/>
</dbReference>
<feature type="domain" description="Thioredoxin" evidence="2">
    <location>
        <begin position="13"/>
        <end position="181"/>
    </location>
</feature>
<keyword evidence="4" id="KW-1185">Reference proteome</keyword>
<gene>
    <name evidence="3" type="ORF">KDU71_15400</name>
</gene>
<protein>
    <submittedName>
        <fullName evidence="3">TlpA family protein disulfide reductase</fullName>
    </submittedName>
</protein>
<evidence type="ECO:0000313" key="3">
    <source>
        <dbReference type="EMBL" id="MBR8536958.1"/>
    </source>
</evidence>
<evidence type="ECO:0000313" key="4">
    <source>
        <dbReference type="Proteomes" id="UP000679220"/>
    </source>
</evidence>
<dbReference type="AlphaFoldDB" id="A0A941F502"/>
<accession>A0A941F502</accession>
<dbReference type="GO" id="GO:0016209">
    <property type="term" value="F:antioxidant activity"/>
    <property type="evidence" value="ECO:0007669"/>
    <property type="project" value="InterPro"/>
</dbReference>
<dbReference type="PROSITE" id="PS51352">
    <property type="entry name" value="THIOREDOXIN_2"/>
    <property type="match status" value="1"/>
</dbReference>
<evidence type="ECO:0000259" key="2">
    <source>
        <dbReference type="PROSITE" id="PS51352"/>
    </source>
</evidence>
<dbReference type="PANTHER" id="PTHR42852:SF13">
    <property type="entry name" value="PROTEIN DIPZ"/>
    <property type="match status" value="1"/>
</dbReference>
<dbReference type="EMBL" id="JAGTAR010000025">
    <property type="protein sequence ID" value="MBR8536958.1"/>
    <property type="molecule type" value="Genomic_DNA"/>
</dbReference>
<reference evidence="3" key="2">
    <citation type="submission" date="2021-04" db="EMBL/GenBank/DDBJ databases">
        <authorList>
            <person name="Zhang T."/>
            <person name="Zhang Y."/>
            <person name="Lu D."/>
            <person name="Zuo D."/>
            <person name="Du Z."/>
        </authorList>
    </citation>
    <scope>NUCLEOTIDE SEQUENCE</scope>
    <source>
        <strain evidence="3">JR1</strain>
    </source>
</reference>